<comment type="caution">
    <text evidence="2">The sequence shown here is derived from an EMBL/GenBank/DDBJ whole genome shotgun (WGS) entry which is preliminary data.</text>
</comment>
<keyword evidence="3" id="KW-1185">Reference proteome</keyword>
<reference evidence="2" key="1">
    <citation type="submission" date="2021-07" db="EMBL/GenBank/DDBJ databases">
        <authorList>
            <person name="Durling M."/>
        </authorList>
    </citation>
    <scope>NUCLEOTIDE SEQUENCE</scope>
</reference>
<organism evidence="2 3">
    <name type="scientific">Hymenoscyphus fraxineus</name>
    <dbReference type="NCBI Taxonomy" id="746836"/>
    <lineage>
        <taxon>Eukaryota</taxon>
        <taxon>Fungi</taxon>
        <taxon>Dikarya</taxon>
        <taxon>Ascomycota</taxon>
        <taxon>Pezizomycotina</taxon>
        <taxon>Leotiomycetes</taxon>
        <taxon>Helotiales</taxon>
        <taxon>Helotiaceae</taxon>
        <taxon>Hymenoscyphus</taxon>
    </lineage>
</organism>
<dbReference type="InterPro" id="IPR052895">
    <property type="entry name" value="HetReg/Transcr_Mod"/>
</dbReference>
<name>A0A9N9KT00_9HELO</name>
<dbReference type="AlphaFoldDB" id="A0A9N9KT00"/>
<dbReference type="Proteomes" id="UP000696280">
    <property type="component" value="Unassembled WGS sequence"/>
</dbReference>
<accession>A0A9N9KT00</accession>
<gene>
    <name evidence="2" type="ORF">HYFRA_00003213</name>
</gene>
<dbReference type="EMBL" id="CAJVRL010000049">
    <property type="protein sequence ID" value="CAG8953021.1"/>
    <property type="molecule type" value="Genomic_DNA"/>
</dbReference>
<protein>
    <recommendedName>
        <fullName evidence="1">Heterokaryon incompatibility domain-containing protein</fullName>
    </recommendedName>
</protein>
<feature type="domain" description="Heterokaryon incompatibility" evidence="1">
    <location>
        <begin position="54"/>
        <end position="188"/>
    </location>
</feature>
<dbReference type="InterPro" id="IPR010730">
    <property type="entry name" value="HET"/>
</dbReference>
<proteinExistence type="predicted"/>
<evidence type="ECO:0000313" key="3">
    <source>
        <dbReference type="Proteomes" id="UP000696280"/>
    </source>
</evidence>
<dbReference type="PANTHER" id="PTHR24148">
    <property type="entry name" value="ANKYRIN REPEAT DOMAIN-CONTAINING PROTEIN 39 HOMOLOG-RELATED"/>
    <property type="match status" value="1"/>
</dbReference>
<evidence type="ECO:0000313" key="2">
    <source>
        <dbReference type="EMBL" id="CAG8953021.1"/>
    </source>
</evidence>
<evidence type="ECO:0000259" key="1">
    <source>
        <dbReference type="Pfam" id="PF06985"/>
    </source>
</evidence>
<dbReference type="Pfam" id="PF06985">
    <property type="entry name" value="HET"/>
    <property type="match status" value="1"/>
</dbReference>
<dbReference type="OrthoDB" id="5312846at2759"/>
<sequence>MTYTPLDHNEFRLCSIDVPDDPGMSIRVNTRIASLAISSRPKFKALYTGKTSEGFDRRSLILNGSRVFVTKHLDSALRLLHHHEQQSAWVEEICVNHDDEEEKTQQATLVGKIFAAADELLAWVGDSSRWINGGLNFLQAWAKVDCNFDDLAQVQALMKKPELWKRQSWQQADDLFEMPFWRQRWLVQQLVVARQSALLCAKKKIPLADLERVVEMWKTLEEPRFAKIIGNNINAMAPAVAASRRLRLHSSLLSRRKKPGYWPGVLNLVELCQDTQISNYSPAQLTALSRTAQKPDDIADDTRCVRKMLIDFAAGAINDCDHLKILERAGIADLDAVERFDLPSWVPTWEKEASSPLRRLYDASGHSKAVCNFGEDEVLGEQNVLRFFATGVKCGTVLEVDSAETMAENPFRMLGGEYRKYRLNQKYPTGMPGLQAIFRTMILDQIPKVESRLTPARKEFFDLAAGFLFMLQYMDKKSPEDLLKTVLDQDLSAGNKDDNIPDYAKSFMKYSEKTAENGKVALSEILEPFLGSSSSPTKIEWPEENDNERGFAYTMPFLAEAARCLKGRTMFALNKGYFGVGPRGTQPGDSVCVLWGCDVPVVIRRLEDHYVLVGPCFVLGFMDGEMRKMVDQGLKKEKIYNFR</sequence>
<dbReference type="PANTHER" id="PTHR24148:SF73">
    <property type="entry name" value="HET DOMAIN PROTEIN (AFU_ORTHOLOGUE AFUA_8G01020)"/>
    <property type="match status" value="1"/>
</dbReference>
<dbReference type="Pfam" id="PF26639">
    <property type="entry name" value="Het-6_barrel"/>
    <property type="match status" value="1"/>
</dbReference>